<comment type="similarity">
    <text evidence="1 4">Belongs to the universal ribosomal protein uL6 family.</text>
</comment>
<dbReference type="EMBL" id="KN880748">
    <property type="protein sequence ID" value="KIY62794.1"/>
    <property type="molecule type" value="Genomic_DNA"/>
</dbReference>
<keyword evidence="7" id="KW-1185">Reference proteome</keyword>
<dbReference type="InterPro" id="IPR036789">
    <property type="entry name" value="Ribosomal_uL6-like_a/b-dom_sf"/>
</dbReference>
<evidence type="ECO:0000313" key="7">
    <source>
        <dbReference type="Proteomes" id="UP000054007"/>
    </source>
</evidence>
<evidence type="ECO:0000256" key="2">
    <source>
        <dbReference type="ARBA" id="ARBA00022980"/>
    </source>
</evidence>
<accession>A0A0D7AY34</accession>
<dbReference type="PIRSF" id="PIRSF002162">
    <property type="entry name" value="Ribosomal_L6"/>
    <property type="match status" value="1"/>
</dbReference>
<organism evidence="6 7">
    <name type="scientific">Cylindrobasidium torrendii FP15055 ss-10</name>
    <dbReference type="NCBI Taxonomy" id="1314674"/>
    <lineage>
        <taxon>Eukaryota</taxon>
        <taxon>Fungi</taxon>
        <taxon>Dikarya</taxon>
        <taxon>Basidiomycota</taxon>
        <taxon>Agaricomycotina</taxon>
        <taxon>Agaricomycetes</taxon>
        <taxon>Agaricomycetidae</taxon>
        <taxon>Agaricales</taxon>
        <taxon>Marasmiineae</taxon>
        <taxon>Physalacriaceae</taxon>
        <taxon>Cylindrobasidium</taxon>
    </lineage>
</organism>
<dbReference type="PANTHER" id="PTHR11655">
    <property type="entry name" value="60S/50S RIBOSOMAL PROTEIN L6/L9"/>
    <property type="match status" value="1"/>
</dbReference>
<dbReference type="OrthoDB" id="540873at2759"/>
<evidence type="ECO:0000256" key="3">
    <source>
        <dbReference type="ARBA" id="ARBA00023274"/>
    </source>
</evidence>
<evidence type="ECO:0000256" key="4">
    <source>
        <dbReference type="RuleBase" id="RU003869"/>
    </source>
</evidence>
<proteinExistence type="inferred from homology"/>
<dbReference type="InterPro" id="IPR019906">
    <property type="entry name" value="Ribosomal_uL6_bac-type"/>
</dbReference>
<dbReference type="InterPro" id="IPR020040">
    <property type="entry name" value="Ribosomal_uL6_a/b-dom"/>
</dbReference>
<reference evidence="6 7" key="1">
    <citation type="journal article" date="2015" name="Fungal Genet. Biol.">
        <title>Evolution of novel wood decay mechanisms in Agaricales revealed by the genome sequences of Fistulina hepatica and Cylindrobasidium torrendii.</title>
        <authorList>
            <person name="Floudas D."/>
            <person name="Held B.W."/>
            <person name="Riley R."/>
            <person name="Nagy L.G."/>
            <person name="Koehler G."/>
            <person name="Ransdell A.S."/>
            <person name="Younus H."/>
            <person name="Chow J."/>
            <person name="Chiniquy J."/>
            <person name="Lipzen A."/>
            <person name="Tritt A."/>
            <person name="Sun H."/>
            <person name="Haridas S."/>
            <person name="LaButti K."/>
            <person name="Ohm R.A."/>
            <person name="Kues U."/>
            <person name="Blanchette R.A."/>
            <person name="Grigoriev I.V."/>
            <person name="Minto R.E."/>
            <person name="Hibbett D.S."/>
        </authorList>
    </citation>
    <scope>NUCLEOTIDE SEQUENCE [LARGE SCALE GENOMIC DNA]</scope>
    <source>
        <strain evidence="6 7">FP15055 ss-10</strain>
    </source>
</reference>
<dbReference type="InterPro" id="IPR000702">
    <property type="entry name" value="Ribosomal_uL6-like"/>
</dbReference>
<protein>
    <submittedName>
        <fullName evidence="6">Ribosomal protein L6</fullName>
    </submittedName>
</protein>
<dbReference type="GO" id="GO:0006412">
    <property type="term" value="P:translation"/>
    <property type="evidence" value="ECO:0007669"/>
    <property type="project" value="InterPro"/>
</dbReference>
<feature type="domain" description="Large ribosomal subunit protein uL6 alpha-beta" evidence="5">
    <location>
        <begin position="137"/>
        <end position="199"/>
    </location>
</feature>
<dbReference type="PRINTS" id="PR00059">
    <property type="entry name" value="RIBOSOMALL6"/>
</dbReference>
<dbReference type="PROSITE" id="PS00525">
    <property type="entry name" value="RIBOSOMAL_L6_1"/>
    <property type="match status" value="1"/>
</dbReference>
<dbReference type="PANTHER" id="PTHR11655:SF14">
    <property type="entry name" value="LARGE RIBOSOMAL SUBUNIT PROTEIN UL6M"/>
    <property type="match status" value="1"/>
</dbReference>
<dbReference type="GO" id="GO:0005762">
    <property type="term" value="C:mitochondrial large ribosomal subunit"/>
    <property type="evidence" value="ECO:0007669"/>
    <property type="project" value="TreeGrafter"/>
</dbReference>
<gene>
    <name evidence="6" type="ORF">CYLTODRAFT_404129</name>
</gene>
<evidence type="ECO:0000259" key="5">
    <source>
        <dbReference type="Pfam" id="PF00347"/>
    </source>
</evidence>
<dbReference type="Proteomes" id="UP000054007">
    <property type="component" value="Unassembled WGS sequence"/>
</dbReference>
<dbReference type="Pfam" id="PF00347">
    <property type="entry name" value="Ribosomal_L6"/>
    <property type="match status" value="2"/>
</dbReference>
<keyword evidence="3 4" id="KW-0687">Ribonucleoprotein</keyword>
<evidence type="ECO:0000313" key="6">
    <source>
        <dbReference type="EMBL" id="KIY62794.1"/>
    </source>
</evidence>
<sequence>MSSLHRLCASSRLATRSFCSSAPSRSRIGSSPIEIPPNVTLDRTPTGLNITGPKGTAVVPLHPFVELSNPTPSTLAVAIQSHAERMQRAMWGTTRTHIANAIVGITDGFELPIYLVGVGYRAALEQDPRGTQDGGSGQRFSMKLGYSHTVYIPIPPHIDASVASPTKLILKCTDKHQIGLFAARIREHRKPEPYKGKGIFVGDETVRIKAAKKK</sequence>
<dbReference type="Gene3D" id="3.90.930.12">
    <property type="entry name" value="Ribosomal protein L6, alpha-beta domain"/>
    <property type="match status" value="2"/>
</dbReference>
<evidence type="ECO:0000256" key="1">
    <source>
        <dbReference type="ARBA" id="ARBA00009356"/>
    </source>
</evidence>
<dbReference type="STRING" id="1314674.A0A0D7AY34"/>
<keyword evidence="2 4" id="KW-0689">Ribosomal protein</keyword>
<dbReference type="InterPro" id="IPR002358">
    <property type="entry name" value="Ribosomal_uL6_CS"/>
</dbReference>
<feature type="domain" description="Large ribosomal subunit protein uL6 alpha-beta" evidence="5">
    <location>
        <begin position="38"/>
        <end position="108"/>
    </location>
</feature>
<name>A0A0D7AY34_9AGAR</name>
<dbReference type="GO" id="GO:0003735">
    <property type="term" value="F:structural constituent of ribosome"/>
    <property type="evidence" value="ECO:0007669"/>
    <property type="project" value="InterPro"/>
</dbReference>
<dbReference type="SUPFAM" id="SSF56053">
    <property type="entry name" value="Ribosomal protein L6"/>
    <property type="match status" value="2"/>
</dbReference>
<dbReference type="AlphaFoldDB" id="A0A0D7AY34"/>
<dbReference type="GO" id="GO:0019843">
    <property type="term" value="F:rRNA binding"/>
    <property type="evidence" value="ECO:0007669"/>
    <property type="project" value="InterPro"/>
</dbReference>